<evidence type="ECO:0000259" key="2">
    <source>
        <dbReference type="Pfam" id="PF01182"/>
    </source>
</evidence>
<organism evidence="3 4">
    <name type="scientific">Kribbella alba</name>
    <dbReference type="NCBI Taxonomy" id="190197"/>
    <lineage>
        <taxon>Bacteria</taxon>
        <taxon>Bacillati</taxon>
        <taxon>Actinomycetota</taxon>
        <taxon>Actinomycetes</taxon>
        <taxon>Propionibacteriales</taxon>
        <taxon>Kribbellaceae</taxon>
        <taxon>Kribbella</taxon>
    </lineage>
</organism>
<dbReference type="PANTHER" id="PTHR11280:SF6">
    <property type="entry name" value="GLUCOSAMINE-6-PHOSPHATE ISOMERASE NAGB"/>
    <property type="match status" value="1"/>
</dbReference>
<protein>
    <submittedName>
        <fullName evidence="3">Glucosamine-6-phosphate deaminase</fullName>
    </submittedName>
</protein>
<keyword evidence="1" id="KW-0119">Carbohydrate metabolism</keyword>
<dbReference type="InterPro" id="IPR006148">
    <property type="entry name" value="Glc/Gal-6P_isomerase"/>
</dbReference>
<keyword evidence="4" id="KW-1185">Reference proteome</keyword>
<reference evidence="3 4" key="1">
    <citation type="journal article" date="2019" name="Int. J. Syst. Evol. Microbiol.">
        <title>The Global Catalogue of Microorganisms (GCM) 10K type strain sequencing project: providing services to taxonomists for standard genome sequencing and annotation.</title>
        <authorList>
            <consortium name="The Broad Institute Genomics Platform"/>
            <consortium name="The Broad Institute Genome Sequencing Center for Infectious Disease"/>
            <person name="Wu L."/>
            <person name="Ma J."/>
        </authorList>
    </citation>
    <scope>NUCLEOTIDE SEQUENCE [LARGE SCALE GENOMIC DNA]</scope>
    <source>
        <strain evidence="3 4">JCM 14306</strain>
    </source>
</reference>
<evidence type="ECO:0000256" key="1">
    <source>
        <dbReference type="ARBA" id="ARBA00023277"/>
    </source>
</evidence>
<dbReference type="PANTHER" id="PTHR11280">
    <property type="entry name" value="GLUCOSAMINE-6-PHOSPHATE ISOMERASE"/>
    <property type="match status" value="1"/>
</dbReference>
<proteinExistence type="predicted"/>
<dbReference type="SUPFAM" id="SSF100950">
    <property type="entry name" value="NagB/RpiA/CoA transferase-like"/>
    <property type="match status" value="1"/>
</dbReference>
<dbReference type="RefSeq" id="WP_344114678.1">
    <property type="nucleotide sequence ID" value="NZ_BAAANE010000009.1"/>
</dbReference>
<comment type="caution">
    <text evidence="3">The sequence shown here is derived from an EMBL/GenBank/DDBJ whole genome shotgun (WGS) entry which is preliminary data.</text>
</comment>
<dbReference type="InterPro" id="IPR037171">
    <property type="entry name" value="NagB/RpiA_transferase-like"/>
</dbReference>
<dbReference type="EMBL" id="BAAANE010000009">
    <property type="protein sequence ID" value="GAA1653432.1"/>
    <property type="molecule type" value="Genomic_DNA"/>
</dbReference>
<accession>A0ABN2FM84</accession>
<evidence type="ECO:0000313" key="3">
    <source>
        <dbReference type="EMBL" id="GAA1653432.1"/>
    </source>
</evidence>
<name>A0ABN2FM84_9ACTN</name>
<feature type="domain" description="Glucosamine/galactosamine-6-phosphate isomerase" evidence="2">
    <location>
        <begin position="16"/>
        <end position="234"/>
    </location>
</feature>
<dbReference type="Pfam" id="PF01182">
    <property type="entry name" value="Glucosamine_iso"/>
    <property type="match status" value="1"/>
</dbReference>
<dbReference type="InterPro" id="IPR004547">
    <property type="entry name" value="Glucosamine6P_isomerase"/>
</dbReference>
<dbReference type="Gene3D" id="3.40.50.1360">
    <property type="match status" value="1"/>
</dbReference>
<dbReference type="Proteomes" id="UP001501319">
    <property type="component" value="Unassembled WGS sequence"/>
</dbReference>
<evidence type="ECO:0000313" key="4">
    <source>
        <dbReference type="Proteomes" id="UP001501319"/>
    </source>
</evidence>
<gene>
    <name evidence="3" type="ORF">GCM10009744_51920</name>
</gene>
<sequence length="255" mass="28420">MKQLRYGELSVSVADSSDELAAAAAEYFASAVRAELEEHEEIAVILATGNSQLGFIKAARERDDIDWSRLTVLHMDEYLGMDENHPASFRRWMRDNVDSFVRLKAFHGVRGDHEPVEEELERYGELLRTLDPAICVMGIGENGHLAFNDPPADFETRELIHLVMLDEVARKQQVGEGHFPSLEETPERALSLTVHALLKPRTVIVNTPDARKAAAVERALTGPVTPDCPASILQTTPHVRLFLDAESSARLELES</sequence>